<name>A0A381Z7G2_9ZZZZ</name>
<organism evidence="1">
    <name type="scientific">marine metagenome</name>
    <dbReference type="NCBI Taxonomy" id="408172"/>
    <lineage>
        <taxon>unclassified sequences</taxon>
        <taxon>metagenomes</taxon>
        <taxon>ecological metagenomes</taxon>
    </lineage>
</organism>
<proteinExistence type="predicted"/>
<reference evidence="1" key="1">
    <citation type="submission" date="2018-05" db="EMBL/GenBank/DDBJ databases">
        <authorList>
            <person name="Lanie J.A."/>
            <person name="Ng W.-L."/>
            <person name="Kazmierczak K.M."/>
            <person name="Andrzejewski T.M."/>
            <person name="Davidsen T.M."/>
            <person name="Wayne K.J."/>
            <person name="Tettelin H."/>
            <person name="Glass J.I."/>
            <person name="Rusch D."/>
            <person name="Podicherti R."/>
            <person name="Tsui H.-C.T."/>
            <person name="Winkler M.E."/>
        </authorList>
    </citation>
    <scope>NUCLEOTIDE SEQUENCE</scope>
</reference>
<dbReference type="EMBL" id="UINC01020243">
    <property type="protein sequence ID" value="SVA85180.1"/>
    <property type="molecule type" value="Genomic_DNA"/>
</dbReference>
<evidence type="ECO:0000313" key="1">
    <source>
        <dbReference type="EMBL" id="SVA85180.1"/>
    </source>
</evidence>
<gene>
    <name evidence="1" type="ORF">METZ01_LOCUS138034</name>
</gene>
<feature type="non-terminal residue" evidence="1">
    <location>
        <position position="1"/>
    </location>
</feature>
<protein>
    <submittedName>
        <fullName evidence="1">Uncharacterized protein</fullName>
    </submittedName>
</protein>
<accession>A0A381Z7G2</accession>
<dbReference type="AlphaFoldDB" id="A0A381Z7G2"/>
<sequence length="28" mass="2945">TRALLHAKEAIFQTDLPAHASPSTKGAL</sequence>